<evidence type="ECO:0000256" key="1">
    <source>
        <dbReference type="SAM" id="Phobius"/>
    </source>
</evidence>
<evidence type="ECO:0000313" key="2">
    <source>
        <dbReference type="EMBL" id="RUO62817.1"/>
    </source>
</evidence>
<comment type="caution">
    <text evidence="2">The sequence shown here is derived from an EMBL/GenBank/DDBJ whole genome shotgun (WGS) entry which is preliminary data.</text>
</comment>
<protein>
    <submittedName>
        <fullName evidence="2">Uncharacterized protein</fullName>
    </submittedName>
</protein>
<dbReference type="RefSeq" id="WP_126752679.1">
    <property type="nucleotide sequence ID" value="NZ_JBHUMT010000004.1"/>
</dbReference>
<accession>A0A432YP96</accession>
<keyword evidence="1" id="KW-0812">Transmembrane</keyword>
<dbReference type="AlphaFoldDB" id="A0A432YP96"/>
<keyword evidence="1" id="KW-0472">Membrane</keyword>
<feature type="transmembrane region" description="Helical" evidence="1">
    <location>
        <begin position="45"/>
        <end position="64"/>
    </location>
</feature>
<dbReference type="Proteomes" id="UP000288361">
    <property type="component" value="Unassembled WGS sequence"/>
</dbReference>
<feature type="transmembrane region" description="Helical" evidence="1">
    <location>
        <begin position="70"/>
        <end position="97"/>
    </location>
</feature>
<reference evidence="2 3" key="1">
    <citation type="journal article" date="2011" name="Front. Microbiol.">
        <title>Genomic signatures of strain selection and enhancement in Bacillus atrophaeus var. globigii, a historical biowarfare simulant.</title>
        <authorList>
            <person name="Gibbons H.S."/>
            <person name="Broomall S.M."/>
            <person name="McNew L.A."/>
            <person name="Daligault H."/>
            <person name="Chapman C."/>
            <person name="Bruce D."/>
            <person name="Karavis M."/>
            <person name="Krepps M."/>
            <person name="McGregor P.A."/>
            <person name="Hong C."/>
            <person name="Park K.H."/>
            <person name="Akmal A."/>
            <person name="Feldman A."/>
            <person name="Lin J.S."/>
            <person name="Chang W.E."/>
            <person name="Higgs B.W."/>
            <person name="Demirev P."/>
            <person name="Lindquist J."/>
            <person name="Liem A."/>
            <person name="Fochler E."/>
            <person name="Read T.D."/>
            <person name="Tapia R."/>
            <person name="Johnson S."/>
            <person name="Bishop-Lilly K.A."/>
            <person name="Detter C."/>
            <person name="Han C."/>
            <person name="Sozhamannan S."/>
            <person name="Rosenzweig C.N."/>
            <person name="Skowronski E.W."/>
        </authorList>
    </citation>
    <scope>NUCLEOTIDE SEQUENCE [LARGE SCALE GENOMIC DNA]</scope>
    <source>
        <strain evidence="2 3">TPS4-2</strain>
    </source>
</reference>
<name>A0A432YP96_9GAMM</name>
<proteinExistence type="predicted"/>
<organism evidence="2 3">
    <name type="scientific">Idiomarina piscisalsi</name>
    <dbReference type="NCBI Taxonomy" id="1096243"/>
    <lineage>
        <taxon>Bacteria</taxon>
        <taxon>Pseudomonadati</taxon>
        <taxon>Pseudomonadota</taxon>
        <taxon>Gammaproteobacteria</taxon>
        <taxon>Alteromonadales</taxon>
        <taxon>Idiomarinaceae</taxon>
        <taxon>Idiomarina</taxon>
    </lineage>
</organism>
<evidence type="ECO:0000313" key="3">
    <source>
        <dbReference type="Proteomes" id="UP000288361"/>
    </source>
</evidence>
<gene>
    <name evidence="2" type="ORF">CWI73_10145</name>
</gene>
<dbReference type="EMBL" id="PIQA01000011">
    <property type="protein sequence ID" value="RUO62817.1"/>
    <property type="molecule type" value="Genomic_DNA"/>
</dbReference>
<keyword evidence="1" id="KW-1133">Transmembrane helix</keyword>
<sequence>MSNVTVVHTKSELERAIERQDKTIAVKSASLADDVRTVKAASSGAFALAVGSAGVFATNFWNPLGWGSGIIGTLSTGSLITAIIAIGLSTTLLFAIYNDYSIKGRTSIRMAGGNSIDADLVMERD</sequence>